<feature type="transmembrane region" description="Helical" evidence="8">
    <location>
        <begin position="496"/>
        <end position="515"/>
    </location>
</feature>
<evidence type="ECO:0000256" key="6">
    <source>
        <dbReference type="ARBA" id="ARBA00023136"/>
    </source>
</evidence>
<evidence type="ECO:0000256" key="3">
    <source>
        <dbReference type="ARBA" id="ARBA00022692"/>
    </source>
</evidence>
<dbReference type="Proteomes" id="UP000076881">
    <property type="component" value="Unassembled WGS sequence"/>
</dbReference>
<feature type="transmembrane region" description="Helical" evidence="8">
    <location>
        <begin position="381"/>
        <end position="401"/>
    </location>
</feature>
<proteinExistence type="inferred from homology"/>
<feature type="compositionally biased region" description="Polar residues" evidence="7">
    <location>
        <begin position="682"/>
        <end position="694"/>
    </location>
</feature>
<organism evidence="11 12">
    <name type="scientific">Akanthomyces lecanii RCEF 1005</name>
    <dbReference type="NCBI Taxonomy" id="1081108"/>
    <lineage>
        <taxon>Eukaryota</taxon>
        <taxon>Fungi</taxon>
        <taxon>Dikarya</taxon>
        <taxon>Ascomycota</taxon>
        <taxon>Pezizomycotina</taxon>
        <taxon>Sordariomycetes</taxon>
        <taxon>Hypocreomycetidae</taxon>
        <taxon>Hypocreales</taxon>
        <taxon>Cordycipitaceae</taxon>
        <taxon>Akanthomyces</taxon>
        <taxon>Cordyceps confragosa</taxon>
    </lineage>
</organism>
<comment type="subcellular location">
    <subcellularLocation>
        <location evidence="1">Membrane</location>
        <topology evidence="1">Multi-pass membrane protein</topology>
    </subcellularLocation>
</comment>
<gene>
    <name evidence="11" type="ORF">LEL_09887</name>
</gene>
<dbReference type="OrthoDB" id="5212126at2759"/>
<dbReference type="PANTHER" id="PTHR31145">
    <property type="entry name" value="INTEGRAL MEMBRANE PROTEIN (AFU_ORTHOLOGUE AFUA_7G01610)"/>
    <property type="match status" value="1"/>
</dbReference>
<sequence length="703" mass="76612">MVSFRRSALAALGYAATLLPAVDASRVLVSNSLNSCSAASGFTASLFNVKYDADTGLADISMTATSTISGKVMFYVTVAAYGYPIFDNKAIDPCTVEELKGMCPMQVGKPPNEFRLDIGKSVPIPGIAFAIPDLDATAKVRIMLGDDEVACLEANVSNQKTVDTIGVKWATAIIAFLALISSAVLNSLGHANAASHVAANSLSLFGYFQSQAMIGLTAVKLPPIVRAWTQDFQWTMGIIRLGFMQDIFTWYQRATGGTPSTILDSIRTYSVQVQKRGLQLASRGLDLLPEKVATLARRGNIKTGSGTYLVYGIQRVAFRSKIESTNLFMTSITWFCVLVIFTSLVVAAYKGILELLAKKGTVKGDRFLEFRNGWITVLKGIIFRLTLLGFPLVTVFCLWEFTQADSAAEVVLAVFFLLATISTLAFGTWKVISIARRSISHHSNPAYILFADPNVINKWGFLYIQFKASSHYFIAPMLAYTFLKALFVATAQKSGITQAVAFIVLEAGALIGASVIRPWMDKPTNTFNIMICVVNFINAICLLIYTNVFDAPALVVGIFGVILFILNAAFSLVLLLMVIISTAFAVFRKNPDSRYQYMGDDRASFMKSNTQLDKSNQLDDLAAVARGDNKSRMFDEEEFEAKPHSHVLGSLNNQSQRSFGRHSTSPSVSGGRPSPSLDPNGPTRQARSQNSGSPWQRGAGYDN</sequence>
<protein>
    <recommendedName>
        <fullName evidence="10">ML-like domain-containing protein</fullName>
    </recommendedName>
</protein>
<dbReference type="GO" id="GO:0055085">
    <property type="term" value="P:transmembrane transport"/>
    <property type="evidence" value="ECO:0007669"/>
    <property type="project" value="TreeGrafter"/>
</dbReference>
<feature type="transmembrane region" description="Helical" evidence="8">
    <location>
        <begin position="554"/>
        <end position="587"/>
    </location>
</feature>
<dbReference type="Pfam" id="PF14558">
    <property type="entry name" value="TRP_N"/>
    <property type="match status" value="1"/>
</dbReference>
<feature type="domain" description="ML-like" evidence="10">
    <location>
        <begin position="26"/>
        <end position="163"/>
    </location>
</feature>
<feature type="compositionally biased region" description="Polar residues" evidence="7">
    <location>
        <begin position="650"/>
        <end position="662"/>
    </location>
</feature>
<dbReference type="AlphaFoldDB" id="A0A168BG87"/>
<dbReference type="EMBL" id="AZHF01000010">
    <property type="protein sequence ID" value="OAA70071.1"/>
    <property type="molecule type" value="Genomic_DNA"/>
</dbReference>
<dbReference type="InterPro" id="IPR010308">
    <property type="entry name" value="TRP_C"/>
</dbReference>
<feature type="transmembrane region" description="Helical" evidence="8">
    <location>
        <begin position="407"/>
        <end position="429"/>
    </location>
</feature>
<evidence type="ECO:0000256" key="8">
    <source>
        <dbReference type="SAM" id="Phobius"/>
    </source>
</evidence>
<feature type="transmembrane region" description="Helical" evidence="8">
    <location>
        <begin position="472"/>
        <end position="490"/>
    </location>
</feature>
<evidence type="ECO:0000256" key="2">
    <source>
        <dbReference type="ARBA" id="ARBA00010642"/>
    </source>
</evidence>
<evidence type="ECO:0000259" key="10">
    <source>
        <dbReference type="SMART" id="SM01320"/>
    </source>
</evidence>
<accession>A0A168BG87</accession>
<dbReference type="GO" id="GO:0009272">
    <property type="term" value="P:fungal-type cell wall biogenesis"/>
    <property type="evidence" value="ECO:0007669"/>
    <property type="project" value="TreeGrafter"/>
</dbReference>
<feature type="compositionally biased region" description="Low complexity" evidence="7">
    <location>
        <begin position="663"/>
        <end position="675"/>
    </location>
</feature>
<keyword evidence="5 8" id="KW-1133">Transmembrane helix</keyword>
<dbReference type="STRING" id="1081108.A0A168BG87"/>
<dbReference type="InterPro" id="IPR032800">
    <property type="entry name" value="TRP_N"/>
</dbReference>
<evidence type="ECO:0000313" key="12">
    <source>
        <dbReference type="Proteomes" id="UP000076881"/>
    </source>
</evidence>
<comment type="similarity">
    <text evidence="2">Belongs to the transient receptor potential (TRP) ion channel family.</text>
</comment>
<dbReference type="SMART" id="SM01320">
    <property type="entry name" value="TRP_N"/>
    <property type="match status" value="1"/>
</dbReference>
<evidence type="ECO:0000313" key="11">
    <source>
        <dbReference type="EMBL" id="OAA70071.1"/>
    </source>
</evidence>
<keyword evidence="6 8" id="KW-0472">Membrane</keyword>
<keyword evidence="12" id="KW-1185">Reference proteome</keyword>
<dbReference type="GO" id="GO:0016020">
    <property type="term" value="C:membrane"/>
    <property type="evidence" value="ECO:0007669"/>
    <property type="project" value="UniProtKB-SubCell"/>
</dbReference>
<feature type="region of interest" description="Disordered" evidence="7">
    <location>
        <begin position="641"/>
        <end position="703"/>
    </location>
</feature>
<feature type="transmembrane region" description="Helical" evidence="8">
    <location>
        <begin position="527"/>
        <end position="548"/>
    </location>
</feature>
<dbReference type="Pfam" id="PF06011">
    <property type="entry name" value="TRP"/>
    <property type="match status" value="1"/>
</dbReference>
<evidence type="ECO:0000256" key="1">
    <source>
        <dbReference type="ARBA" id="ARBA00004141"/>
    </source>
</evidence>
<evidence type="ECO:0000256" key="7">
    <source>
        <dbReference type="SAM" id="MobiDB-lite"/>
    </source>
</evidence>
<evidence type="ECO:0000256" key="5">
    <source>
        <dbReference type="ARBA" id="ARBA00022989"/>
    </source>
</evidence>
<feature type="chain" id="PRO_5007895675" description="ML-like domain-containing protein" evidence="9">
    <location>
        <begin position="25"/>
        <end position="703"/>
    </location>
</feature>
<dbReference type="PANTHER" id="PTHR31145:SF2">
    <property type="entry name" value="FLAVIN CARRIER PROTEIN 2"/>
    <property type="match status" value="1"/>
</dbReference>
<comment type="caution">
    <text evidence="11">The sequence shown here is derived from an EMBL/GenBank/DDBJ whole genome shotgun (WGS) entry which is preliminary data.</text>
</comment>
<dbReference type="InterPro" id="IPR040241">
    <property type="entry name" value="TRP_Flc/Pkd2-like"/>
</dbReference>
<keyword evidence="4 9" id="KW-0732">Signal</keyword>
<keyword evidence="3 8" id="KW-0812">Transmembrane</keyword>
<evidence type="ECO:0000256" key="9">
    <source>
        <dbReference type="SAM" id="SignalP"/>
    </source>
</evidence>
<name>A0A168BG87_CORDF</name>
<feature type="signal peptide" evidence="9">
    <location>
        <begin position="1"/>
        <end position="24"/>
    </location>
</feature>
<feature type="transmembrane region" description="Helical" evidence="8">
    <location>
        <begin position="327"/>
        <end position="349"/>
    </location>
</feature>
<reference evidence="11 12" key="1">
    <citation type="journal article" date="2016" name="Genome Biol. Evol.">
        <title>Divergent and convergent evolution of fungal pathogenicity.</title>
        <authorList>
            <person name="Shang Y."/>
            <person name="Xiao G."/>
            <person name="Zheng P."/>
            <person name="Cen K."/>
            <person name="Zhan S."/>
            <person name="Wang C."/>
        </authorList>
    </citation>
    <scope>NUCLEOTIDE SEQUENCE [LARGE SCALE GENOMIC DNA]</scope>
    <source>
        <strain evidence="11 12">RCEF 1005</strain>
    </source>
</reference>
<evidence type="ECO:0000256" key="4">
    <source>
        <dbReference type="ARBA" id="ARBA00022729"/>
    </source>
</evidence>